<dbReference type="PANTHER" id="PTHR43115:SF4">
    <property type="entry name" value="DEHYDROGENASE_REDUCTASE SDR FAMILY MEMBER 11"/>
    <property type="match status" value="1"/>
</dbReference>
<accession>A0A3M8CWP1</accession>
<dbReference type="Pfam" id="PF00106">
    <property type="entry name" value="adh_short"/>
    <property type="match status" value="1"/>
</dbReference>
<dbReference type="SUPFAM" id="SSF51735">
    <property type="entry name" value="NAD(P)-binding Rossmann-fold domains"/>
    <property type="match status" value="1"/>
</dbReference>
<evidence type="ECO:0000256" key="2">
    <source>
        <dbReference type="ARBA" id="ARBA00023002"/>
    </source>
</evidence>
<dbReference type="PROSITE" id="PS00061">
    <property type="entry name" value="ADH_SHORT"/>
    <property type="match status" value="1"/>
</dbReference>
<reference evidence="4 5" key="1">
    <citation type="submission" date="2018-10" db="EMBL/GenBank/DDBJ databases">
        <title>Phylogenomics of Brevibacillus.</title>
        <authorList>
            <person name="Dunlap C."/>
        </authorList>
    </citation>
    <scope>NUCLEOTIDE SEQUENCE [LARGE SCALE GENOMIC DNA]</scope>
    <source>
        <strain evidence="4 5">JCM 15716</strain>
    </source>
</reference>
<dbReference type="InterPro" id="IPR036291">
    <property type="entry name" value="NAD(P)-bd_dom_sf"/>
</dbReference>
<dbReference type="InterPro" id="IPR020904">
    <property type="entry name" value="Sc_DH/Rdtase_CS"/>
</dbReference>
<dbReference type="FunFam" id="3.40.50.720:FF:000047">
    <property type="entry name" value="NADP-dependent L-serine/L-allo-threonine dehydrogenase"/>
    <property type="match status" value="1"/>
</dbReference>
<dbReference type="EMBL" id="RHHQ01000025">
    <property type="protein sequence ID" value="RNB80256.1"/>
    <property type="molecule type" value="Genomic_DNA"/>
</dbReference>
<dbReference type="Proteomes" id="UP000271031">
    <property type="component" value="Unassembled WGS sequence"/>
</dbReference>
<keyword evidence="5" id="KW-1185">Reference proteome</keyword>
<evidence type="ECO:0000256" key="1">
    <source>
        <dbReference type="ARBA" id="ARBA00006484"/>
    </source>
</evidence>
<dbReference type="Gene3D" id="3.40.50.720">
    <property type="entry name" value="NAD(P)-binding Rossmann-like Domain"/>
    <property type="match status" value="1"/>
</dbReference>
<dbReference type="PRINTS" id="PR00080">
    <property type="entry name" value="SDRFAMILY"/>
</dbReference>
<dbReference type="GO" id="GO:0016616">
    <property type="term" value="F:oxidoreductase activity, acting on the CH-OH group of donors, NAD or NADP as acceptor"/>
    <property type="evidence" value="ECO:0007669"/>
    <property type="project" value="UniProtKB-ARBA"/>
</dbReference>
<dbReference type="AlphaFoldDB" id="A0A3M8CWP1"/>
<comment type="caution">
    <text evidence="4">The sequence shown here is derived from an EMBL/GenBank/DDBJ whole genome shotgun (WGS) entry which is preliminary data.</text>
</comment>
<evidence type="ECO:0000313" key="5">
    <source>
        <dbReference type="Proteomes" id="UP000271031"/>
    </source>
</evidence>
<gene>
    <name evidence="4" type="ORF">EDM56_28050</name>
</gene>
<evidence type="ECO:0000313" key="4">
    <source>
        <dbReference type="EMBL" id="RNB80256.1"/>
    </source>
</evidence>
<dbReference type="RefSeq" id="WP_122921240.1">
    <property type="nucleotide sequence ID" value="NZ_RHHQ01000025.1"/>
</dbReference>
<dbReference type="PANTHER" id="PTHR43115">
    <property type="entry name" value="DEHYDROGENASE/REDUCTASE SDR FAMILY MEMBER 11"/>
    <property type="match status" value="1"/>
</dbReference>
<organism evidence="4 5">
    <name type="scientific">Brevibacillus fluminis</name>
    <dbReference type="NCBI Taxonomy" id="511487"/>
    <lineage>
        <taxon>Bacteria</taxon>
        <taxon>Bacillati</taxon>
        <taxon>Bacillota</taxon>
        <taxon>Bacilli</taxon>
        <taxon>Bacillales</taxon>
        <taxon>Paenibacillaceae</taxon>
        <taxon>Brevibacillus</taxon>
    </lineage>
</organism>
<keyword evidence="2" id="KW-0560">Oxidoreductase</keyword>
<dbReference type="PRINTS" id="PR00081">
    <property type="entry name" value="GDHRDH"/>
</dbReference>
<protein>
    <submittedName>
        <fullName evidence="4">SDR family oxidoreductase</fullName>
    </submittedName>
</protein>
<dbReference type="InterPro" id="IPR002347">
    <property type="entry name" value="SDR_fam"/>
</dbReference>
<sequence>MKQKVAIITGASSGIGAATAKELATAGVKVMMSARRVERMLELQKEIESLGGEACCQVADVTSLSDMEVLAQRTIECFGKIDILINNAGISPFSYLQKRRVQEWDQMIDVNIKGVLNGIAAVLPHMEERNEGHIINLSSVAGHEITPVRVVYSATKFSVRVITEGLRRELRPDQQIRTTLISPGAVETEISAGITDQEAIELLGRQASEQQALQAEDIARVIRFAVEQPASVAINEIVVRPTSQRR</sequence>
<dbReference type="OrthoDB" id="9775296at2"/>
<comment type="similarity">
    <text evidence="1 3">Belongs to the short-chain dehydrogenases/reductases (SDR) family.</text>
</comment>
<name>A0A3M8CWP1_9BACL</name>
<proteinExistence type="inferred from homology"/>
<evidence type="ECO:0000256" key="3">
    <source>
        <dbReference type="RuleBase" id="RU000363"/>
    </source>
</evidence>